<dbReference type="RefSeq" id="WP_110400824.1">
    <property type="nucleotide sequence ID" value="NZ_QJJS01000008.1"/>
</dbReference>
<protein>
    <recommendedName>
        <fullName evidence="3">MalT-like TPR region domain-containing protein</fullName>
    </recommendedName>
</protein>
<dbReference type="EMBL" id="QJJS01000008">
    <property type="protein sequence ID" value="PXW95882.1"/>
    <property type="molecule type" value="Genomic_DNA"/>
</dbReference>
<reference evidence="1 2" key="1">
    <citation type="submission" date="2018-05" db="EMBL/GenBank/DDBJ databases">
        <title>Genomic Encyclopedia of Type Strains, Phase IV (KMG-IV): sequencing the most valuable type-strain genomes for metagenomic binning, comparative biology and taxonomic classification.</title>
        <authorList>
            <person name="Goeker M."/>
        </authorList>
    </citation>
    <scope>NUCLEOTIDE SEQUENCE [LARGE SCALE GENOMIC DNA]</scope>
    <source>
        <strain evidence="1 2">DSM 566</strain>
    </source>
</reference>
<evidence type="ECO:0000313" key="2">
    <source>
        <dbReference type="Proteomes" id="UP000247811"/>
    </source>
</evidence>
<dbReference type="SUPFAM" id="SSF48452">
    <property type="entry name" value="TPR-like"/>
    <property type="match status" value="1"/>
</dbReference>
<sequence length="369" mass="40784">MHRQLLNLEAAIAQARIPRELPFLRAERASVLARLGQVDEARAEVAGLRALPETPSNAVLNAWLWLTEGLVDYYECLNARARDRLRRAHALACSVKAPHIQALSAAWMAHCDFRAQDYPSMVEHADLALSQAAPDHHSARARACLVLACATHFAGREDLAQPWYSRARVHAAAEGDGATLSAVIYNISLLRLIEVRLADLFGTRDESAVRRVQLGMESSICLDQSLRIRALSHHTPMQRAQVLTISGDFATALALYDEHMAGALREGLTGTECLYQADRAWCLLQLGRSDEALAAARSADSTLMAVTEPEERVITHAVLHKVLSRLGLDALAAQHQQQADSGYRTFREASHRLQTLVVQARLERHLLRA</sequence>
<dbReference type="InterPro" id="IPR011990">
    <property type="entry name" value="TPR-like_helical_dom_sf"/>
</dbReference>
<proteinExistence type="predicted"/>
<dbReference type="AlphaFoldDB" id="A0A318H055"/>
<accession>A0A318H055</accession>
<keyword evidence="2" id="KW-1185">Reference proteome</keyword>
<dbReference type="Proteomes" id="UP000247811">
    <property type="component" value="Unassembled WGS sequence"/>
</dbReference>
<evidence type="ECO:0008006" key="3">
    <source>
        <dbReference type="Google" id="ProtNLM"/>
    </source>
</evidence>
<gene>
    <name evidence="1" type="ORF">C7444_108141</name>
</gene>
<evidence type="ECO:0000313" key="1">
    <source>
        <dbReference type="EMBL" id="PXW95882.1"/>
    </source>
</evidence>
<comment type="caution">
    <text evidence="1">The sequence shown here is derived from an EMBL/GenBank/DDBJ whole genome shotgun (WGS) entry which is preliminary data.</text>
</comment>
<organism evidence="1 2">
    <name type="scientific">Sphaerotilus hippei</name>
    <dbReference type="NCBI Taxonomy" id="744406"/>
    <lineage>
        <taxon>Bacteria</taxon>
        <taxon>Pseudomonadati</taxon>
        <taxon>Pseudomonadota</taxon>
        <taxon>Betaproteobacteria</taxon>
        <taxon>Burkholderiales</taxon>
        <taxon>Sphaerotilaceae</taxon>
        <taxon>Sphaerotilus</taxon>
    </lineage>
</organism>
<dbReference type="OrthoDB" id="9148153at2"/>
<name>A0A318H055_9BURK</name>